<keyword evidence="6" id="KW-0325">Glycoprotein</keyword>
<dbReference type="GO" id="GO:0005789">
    <property type="term" value="C:endoplasmic reticulum membrane"/>
    <property type="evidence" value="ECO:0007669"/>
    <property type="project" value="InterPro"/>
</dbReference>
<keyword evidence="3 8" id="KW-0812">Transmembrane</keyword>
<organism evidence="9 10">
    <name type="scientific">Glossina pallidipes</name>
    <name type="common">Tsetse fly</name>
    <dbReference type="NCBI Taxonomy" id="7398"/>
    <lineage>
        <taxon>Eukaryota</taxon>
        <taxon>Metazoa</taxon>
        <taxon>Ecdysozoa</taxon>
        <taxon>Arthropoda</taxon>
        <taxon>Hexapoda</taxon>
        <taxon>Insecta</taxon>
        <taxon>Pterygota</taxon>
        <taxon>Neoptera</taxon>
        <taxon>Endopterygota</taxon>
        <taxon>Diptera</taxon>
        <taxon>Brachycera</taxon>
        <taxon>Muscomorpha</taxon>
        <taxon>Hippoboscoidea</taxon>
        <taxon>Glossinidae</taxon>
        <taxon>Glossina</taxon>
    </lineage>
</organism>
<evidence type="ECO:0000256" key="1">
    <source>
        <dbReference type="ARBA" id="ARBA00004141"/>
    </source>
</evidence>
<dbReference type="InterPro" id="IPR018469">
    <property type="entry name" value="Dual_oxidase_maturation_fac"/>
</dbReference>
<evidence type="ECO:0000256" key="2">
    <source>
        <dbReference type="ARBA" id="ARBA00009816"/>
    </source>
</evidence>
<keyword evidence="4 8" id="KW-1133">Transmembrane helix</keyword>
<dbReference type="Proteomes" id="UP000092445">
    <property type="component" value="Unassembled WGS sequence"/>
</dbReference>
<evidence type="ECO:0000256" key="3">
    <source>
        <dbReference type="ARBA" id="ARBA00022692"/>
    </source>
</evidence>
<comment type="similarity">
    <text evidence="2">Belongs to the DUOXA family.</text>
</comment>
<evidence type="ECO:0000313" key="9">
    <source>
        <dbReference type="EnsemblMetazoa" id="GPAI026630-PA"/>
    </source>
</evidence>
<evidence type="ECO:0000256" key="8">
    <source>
        <dbReference type="SAM" id="Phobius"/>
    </source>
</evidence>
<feature type="transmembrane region" description="Helical" evidence="8">
    <location>
        <begin position="39"/>
        <end position="63"/>
    </location>
</feature>
<reference evidence="10" key="1">
    <citation type="submission" date="2014-03" db="EMBL/GenBank/DDBJ databases">
        <authorList>
            <person name="Aksoy S."/>
            <person name="Warren W."/>
            <person name="Wilson R.K."/>
        </authorList>
    </citation>
    <scope>NUCLEOTIDE SEQUENCE [LARGE SCALE GENOMIC DNA]</scope>
    <source>
        <strain evidence="10">IAEA</strain>
    </source>
</reference>
<dbReference type="GO" id="GO:0015031">
    <property type="term" value="P:protein transport"/>
    <property type="evidence" value="ECO:0007669"/>
    <property type="project" value="InterPro"/>
</dbReference>
<reference evidence="9" key="2">
    <citation type="submission" date="2020-05" db="UniProtKB">
        <authorList>
            <consortium name="EnsemblMetazoa"/>
        </authorList>
    </citation>
    <scope>IDENTIFICATION</scope>
    <source>
        <strain evidence="9">IAEA</strain>
    </source>
</reference>
<evidence type="ECO:0000313" key="10">
    <source>
        <dbReference type="Proteomes" id="UP000092445"/>
    </source>
</evidence>
<feature type="transmembrane region" description="Helical" evidence="8">
    <location>
        <begin position="70"/>
        <end position="88"/>
    </location>
</feature>
<evidence type="ECO:0000256" key="4">
    <source>
        <dbReference type="ARBA" id="ARBA00022989"/>
    </source>
</evidence>
<feature type="transmembrane region" description="Helical" evidence="8">
    <location>
        <begin position="108"/>
        <end position="128"/>
    </location>
</feature>
<feature type="transmembrane region" description="Helical" evidence="8">
    <location>
        <begin position="135"/>
        <end position="161"/>
    </location>
</feature>
<proteinExistence type="inferred from homology"/>
<feature type="region of interest" description="Disordered" evidence="7">
    <location>
        <begin position="215"/>
        <end position="239"/>
    </location>
</feature>
<dbReference type="AlphaFoldDB" id="A0A1A9ZVW7"/>
<comment type="subcellular location">
    <subcellularLocation>
        <location evidence="1">Membrane</location>
        <topology evidence="1">Multi-pass membrane protein</topology>
    </subcellularLocation>
</comment>
<keyword evidence="5 8" id="KW-0472">Membrane</keyword>
<evidence type="ECO:0000256" key="7">
    <source>
        <dbReference type="SAM" id="MobiDB-lite"/>
    </source>
</evidence>
<dbReference type="Pfam" id="PF10204">
    <property type="entry name" value="DuoxA"/>
    <property type="match status" value="1"/>
</dbReference>
<evidence type="ECO:0000256" key="5">
    <source>
        <dbReference type="ARBA" id="ARBA00023136"/>
    </source>
</evidence>
<dbReference type="PANTHER" id="PTHR31158">
    <property type="entry name" value="DUAL OXIDASE 2"/>
    <property type="match status" value="1"/>
</dbReference>
<dbReference type="PANTHER" id="PTHR31158:SF10">
    <property type="entry name" value="LD27791P"/>
    <property type="match status" value="1"/>
</dbReference>
<dbReference type="STRING" id="7398.A0A1A9ZVW7"/>
<protein>
    <submittedName>
        <fullName evidence="9">Uncharacterized protein</fullName>
    </submittedName>
</protein>
<feature type="compositionally biased region" description="Low complexity" evidence="7">
    <location>
        <begin position="220"/>
        <end position="239"/>
    </location>
</feature>
<keyword evidence="10" id="KW-1185">Reference proteome</keyword>
<dbReference type="EnsemblMetazoa" id="GPAI026630-RA">
    <property type="protein sequence ID" value="GPAI026630-PA"/>
    <property type="gene ID" value="GPAI026630"/>
</dbReference>
<evidence type="ECO:0000256" key="6">
    <source>
        <dbReference type="ARBA" id="ARBA00023180"/>
    </source>
</evidence>
<dbReference type="VEuPathDB" id="VectorBase:GPAI026630"/>
<name>A0A1A9ZVW7_GLOPL</name>
<accession>A0A1A9ZVW7</accession>
<sequence length="394" mass="44230">MSTNYRNALKRGLPFPILTVAEYFSLGREGFSWGGQYRAAGYFASIMLWASLASWLLMNLLLIAVPRYGAYMKALTGVLLIGTNVGYYCLLPKRPLTIYLEGGRLEFHLGWCYWLLMVAGNYCGYAVGMEETFKICLTVMSFQGILCFIAGILISIIDLVWPHTFSTVLEVYYGTPYDRHVILEESSDVRYRKRNSRNLEDPTGLGSRILRRLSSKTKDTTTSSQRASTSHAANASVSATTTAGIENKAFQTDVPKSPWRYPFRRVQQLQSHPRHMQRTLSQESSSSVASASIQISPLHKHALARMLPRDLIFATFQIFDGLEKMPKGLREKSGVWGALFVVCVGVDRHIIETLKCFLLIEKQNQLEVNGELNVKEPNASLSLSNPAIAYRTIS</sequence>